<keyword evidence="2" id="KW-0560">Oxidoreductase</keyword>
<dbReference type="SUPFAM" id="SSF55469">
    <property type="entry name" value="FMN-dependent nitroreductase-like"/>
    <property type="match status" value="1"/>
</dbReference>
<evidence type="ECO:0000256" key="2">
    <source>
        <dbReference type="ARBA" id="ARBA00023002"/>
    </source>
</evidence>
<name>A0A415E3U0_9FIRM</name>
<dbReference type="OrthoDB" id="9812105at2"/>
<dbReference type="GO" id="GO:0016491">
    <property type="term" value="F:oxidoreductase activity"/>
    <property type="evidence" value="ECO:0007669"/>
    <property type="project" value="UniProtKB-KW"/>
</dbReference>
<evidence type="ECO:0000256" key="1">
    <source>
        <dbReference type="ARBA" id="ARBA00007118"/>
    </source>
</evidence>
<dbReference type="Pfam" id="PF00881">
    <property type="entry name" value="Nitroreductase"/>
    <property type="match status" value="1"/>
</dbReference>
<dbReference type="AlphaFoldDB" id="A0A415E3U0"/>
<accession>A0A415E3U0</accession>
<evidence type="ECO:0000313" key="4">
    <source>
        <dbReference type="EMBL" id="RHJ88301.1"/>
    </source>
</evidence>
<comment type="similarity">
    <text evidence="1">Belongs to the nitroreductase family.</text>
</comment>
<evidence type="ECO:0000313" key="5">
    <source>
        <dbReference type="Proteomes" id="UP000284841"/>
    </source>
</evidence>
<dbReference type="RefSeq" id="WP_118334933.1">
    <property type="nucleotide sequence ID" value="NZ_AP025567.1"/>
</dbReference>
<reference evidence="4 5" key="1">
    <citation type="submission" date="2018-08" db="EMBL/GenBank/DDBJ databases">
        <title>A genome reference for cultivated species of the human gut microbiota.</title>
        <authorList>
            <person name="Zou Y."/>
            <person name="Xue W."/>
            <person name="Luo G."/>
        </authorList>
    </citation>
    <scope>NUCLEOTIDE SEQUENCE [LARGE SCALE GENOMIC DNA]</scope>
    <source>
        <strain evidence="4 5">AM07-24</strain>
    </source>
</reference>
<dbReference type="Gene3D" id="3.40.109.10">
    <property type="entry name" value="NADH Oxidase"/>
    <property type="match status" value="1"/>
</dbReference>
<sequence length="181" mass="19851">METIKCITQRRSIRKFRGEKVGRDVIKTIVSAAAFAPSWKNTQITRYIVVENENVKKKIAEECVLGFTFNAKTIAGAPQLVAVTYVAGRSGFEKDGSYSTSKEDRWEHFDAGIATQTFCLAACEKGVGTVILGIFDEEKVARAISLPEGQKVAALIAMGYPEGESPAVPRRKEAEELVSFI</sequence>
<dbReference type="PANTHER" id="PTHR43673:SF10">
    <property type="entry name" value="NADH DEHYDROGENASE_NAD(P)H NITROREDUCTASE XCC3605-RELATED"/>
    <property type="match status" value="1"/>
</dbReference>
<proteinExistence type="inferred from homology"/>
<comment type="caution">
    <text evidence="4">The sequence shown here is derived from an EMBL/GenBank/DDBJ whole genome shotgun (WGS) entry which is preliminary data.</text>
</comment>
<organism evidence="4 5">
    <name type="scientific">Emergencia timonensis</name>
    <dbReference type="NCBI Taxonomy" id="1776384"/>
    <lineage>
        <taxon>Bacteria</taxon>
        <taxon>Bacillati</taxon>
        <taxon>Bacillota</taxon>
        <taxon>Clostridia</taxon>
        <taxon>Peptostreptococcales</taxon>
        <taxon>Anaerovoracaceae</taxon>
        <taxon>Emergencia</taxon>
    </lineage>
</organism>
<feature type="domain" description="Nitroreductase" evidence="3">
    <location>
        <begin position="7"/>
        <end position="160"/>
    </location>
</feature>
<dbReference type="InterPro" id="IPR000415">
    <property type="entry name" value="Nitroreductase-like"/>
</dbReference>
<gene>
    <name evidence="4" type="ORF">DW099_07790</name>
</gene>
<dbReference type="InterPro" id="IPR029479">
    <property type="entry name" value="Nitroreductase"/>
</dbReference>
<protein>
    <submittedName>
        <fullName evidence="4">Nitroreductase</fullName>
    </submittedName>
</protein>
<dbReference type="PANTHER" id="PTHR43673">
    <property type="entry name" value="NAD(P)H NITROREDUCTASE YDGI-RELATED"/>
    <property type="match status" value="1"/>
</dbReference>
<dbReference type="EMBL" id="QRMS01000002">
    <property type="protein sequence ID" value="RHJ88301.1"/>
    <property type="molecule type" value="Genomic_DNA"/>
</dbReference>
<keyword evidence="5" id="KW-1185">Reference proteome</keyword>
<dbReference type="Proteomes" id="UP000284841">
    <property type="component" value="Unassembled WGS sequence"/>
</dbReference>
<evidence type="ECO:0000259" key="3">
    <source>
        <dbReference type="Pfam" id="PF00881"/>
    </source>
</evidence>
<dbReference type="STRING" id="1776384.GCA_900086585_03893"/>